<dbReference type="InterPro" id="IPR036390">
    <property type="entry name" value="WH_DNA-bd_sf"/>
</dbReference>
<sequence>MYSTARDSQASVNRFRRLIETLVRQGLIRLNEKETNEKKLPRYELTDDGREFRRATAATPVHREKAVRPLRDSWSGFVLSMTMIAFFTKSRL</sequence>
<gene>
    <name evidence="1" type="ORF">RBB77_01405</name>
</gene>
<dbReference type="EMBL" id="CP132942">
    <property type="protein sequence ID" value="XCB33567.1"/>
    <property type="molecule type" value="Genomic_DNA"/>
</dbReference>
<dbReference type="InterPro" id="IPR036388">
    <property type="entry name" value="WH-like_DNA-bd_sf"/>
</dbReference>
<proteinExistence type="predicted"/>
<dbReference type="AlphaFoldDB" id="A0AAU7ZRI6"/>
<dbReference type="KEGG" id="tpsc:RBB77_01405"/>
<evidence type="ECO:0008006" key="2">
    <source>
        <dbReference type="Google" id="ProtNLM"/>
    </source>
</evidence>
<protein>
    <recommendedName>
        <fullName evidence="2">HTH hxlR-type domain-containing protein</fullName>
    </recommendedName>
</protein>
<organism evidence="1">
    <name type="scientific">Tunturiibacter psychrotolerans</name>
    <dbReference type="NCBI Taxonomy" id="3069686"/>
    <lineage>
        <taxon>Bacteria</taxon>
        <taxon>Pseudomonadati</taxon>
        <taxon>Acidobacteriota</taxon>
        <taxon>Terriglobia</taxon>
        <taxon>Terriglobales</taxon>
        <taxon>Acidobacteriaceae</taxon>
        <taxon>Tunturiibacter</taxon>
    </lineage>
</organism>
<evidence type="ECO:0000313" key="1">
    <source>
        <dbReference type="EMBL" id="XCB33567.1"/>
    </source>
</evidence>
<dbReference type="RefSeq" id="WP_353064403.1">
    <property type="nucleotide sequence ID" value="NZ_CP132942.1"/>
</dbReference>
<dbReference type="SUPFAM" id="SSF46785">
    <property type="entry name" value="Winged helix' DNA-binding domain"/>
    <property type="match status" value="1"/>
</dbReference>
<dbReference type="Gene3D" id="1.10.10.10">
    <property type="entry name" value="Winged helix-like DNA-binding domain superfamily/Winged helix DNA-binding domain"/>
    <property type="match status" value="1"/>
</dbReference>
<reference evidence="1" key="2">
    <citation type="journal article" date="2024" name="Environ. Microbiol.">
        <title>Genome analysis and description of Tunturibacter gen. nov. expands the diversity of Terriglobia in tundra soils.</title>
        <authorList>
            <person name="Messyasz A."/>
            <person name="Mannisto M.K."/>
            <person name="Kerkhof L.J."/>
            <person name="Haggblom M.M."/>
        </authorList>
    </citation>
    <scope>NUCLEOTIDE SEQUENCE</scope>
    <source>
        <strain evidence="1">X5P6</strain>
    </source>
</reference>
<reference evidence="1" key="1">
    <citation type="submission" date="2023-08" db="EMBL/GenBank/DDBJ databases">
        <authorList>
            <person name="Messyasz A."/>
            <person name="Mannisto M.K."/>
            <person name="Kerkhof L.J."/>
            <person name="Haggblom M."/>
        </authorList>
    </citation>
    <scope>NUCLEOTIDE SEQUENCE</scope>
    <source>
        <strain evidence="1">X5P6</strain>
    </source>
</reference>
<accession>A0AAU7ZRI6</accession>
<name>A0AAU7ZRI6_9BACT</name>